<feature type="transmembrane region" description="Helical" evidence="9">
    <location>
        <begin position="642"/>
        <end position="663"/>
    </location>
</feature>
<proteinExistence type="evidence at transcript level"/>
<evidence type="ECO:0000256" key="8">
    <source>
        <dbReference type="ARBA" id="ARBA00023136"/>
    </source>
</evidence>
<evidence type="ECO:0000259" key="11">
    <source>
        <dbReference type="Pfam" id="PF07565"/>
    </source>
</evidence>
<evidence type="ECO:0000256" key="6">
    <source>
        <dbReference type="ARBA" id="ARBA00022989"/>
    </source>
</evidence>
<feature type="transmembrane region" description="Helical" evidence="9">
    <location>
        <begin position="737"/>
        <end position="761"/>
    </location>
</feature>
<keyword evidence="3 9" id="KW-0813">Transport</keyword>
<comment type="similarity">
    <text evidence="2 9">Belongs to the anion exchanger (TC 2.A.31) family.</text>
</comment>
<evidence type="ECO:0000256" key="4">
    <source>
        <dbReference type="ARBA" id="ARBA00022475"/>
    </source>
</evidence>
<evidence type="ECO:0000256" key="5">
    <source>
        <dbReference type="ARBA" id="ARBA00022692"/>
    </source>
</evidence>
<dbReference type="OrthoDB" id="1735926at2759"/>
<dbReference type="AlphaFoldDB" id="A0A0H3YJZ6"/>
<protein>
    <recommendedName>
        <fullName evidence="9">Anion exchange protein</fullName>
    </recommendedName>
</protein>
<feature type="domain" description="Bicarbonate transporter-like transmembrane" evidence="10">
    <location>
        <begin position="338"/>
        <end position="925"/>
    </location>
</feature>
<dbReference type="Pfam" id="PF00955">
    <property type="entry name" value="HCO3_cotransp"/>
    <property type="match status" value="1"/>
</dbReference>
<dbReference type="InterPro" id="IPR013769">
    <property type="entry name" value="Band3_cytoplasmic_dom"/>
</dbReference>
<evidence type="ECO:0000256" key="9">
    <source>
        <dbReference type="RuleBase" id="RU362035"/>
    </source>
</evidence>
<name>A0A0H3YJZ6_SCHMD</name>
<keyword evidence="4" id="KW-1003">Cell membrane</keyword>
<dbReference type="Gene3D" id="1.10.287.570">
    <property type="entry name" value="Helical hairpin bin"/>
    <property type="match status" value="1"/>
</dbReference>
<dbReference type="InterPro" id="IPR003024">
    <property type="entry name" value="Na/HCO3_transpt"/>
</dbReference>
<keyword evidence="7 9" id="KW-0406">Ion transport</keyword>
<evidence type="ECO:0000259" key="10">
    <source>
        <dbReference type="Pfam" id="PF00955"/>
    </source>
</evidence>
<comment type="subcellular location">
    <subcellularLocation>
        <location evidence="1">Basolateral cell membrane</location>
        <topology evidence="1">Multi-pass membrane protein</topology>
    </subcellularLocation>
    <subcellularLocation>
        <location evidence="9">Membrane</location>
        <topology evidence="9">Multi-pass membrane protein</topology>
    </subcellularLocation>
</comment>
<dbReference type="FunFam" id="1.10.287.570:FF:000001">
    <property type="entry name" value="Anion exchange protein"/>
    <property type="match status" value="1"/>
</dbReference>
<dbReference type="EMBL" id="KT163458">
    <property type="protein sequence ID" value="AKN21408.1"/>
    <property type="molecule type" value="mRNA"/>
</dbReference>
<dbReference type="Gene3D" id="3.40.930.10">
    <property type="entry name" value="Mannitol-specific EII, Chain A"/>
    <property type="match status" value="1"/>
</dbReference>
<feature type="transmembrane region" description="Helical" evidence="9">
    <location>
        <begin position="367"/>
        <end position="389"/>
    </location>
</feature>
<dbReference type="GO" id="GO:0008510">
    <property type="term" value="F:sodium:bicarbonate symporter activity"/>
    <property type="evidence" value="ECO:0007669"/>
    <property type="project" value="TreeGrafter"/>
</dbReference>
<feature type="domain" description="Band 3 cytoplasmic" evidence="11">
    <location>
        <begin position="18"/>
        <end position="288"/>
    </location>
</feature>
<dbReference type="GO" id="GO:0005452">
    <property type="term" value="F:solute:inorganic anion antiporter activity"/>
    <property type="evidence" value="ECO:0007669"/>
    <property type="project" value="InterPro"/>
</dbReference>
<keyword evidence="6 9" id="KW-1133">Transmembrane helix</keyword>
<evidence type="ECO:0000313" key="12">
    <source>
        <dbReference type="EMBL" id="AKN21408.1"/>
    </source>
</evidence>
<feature type="transmembrane region" description="Helical" evidence="9">
    <location>
        <begin position="697"/>
        <end position="716"/>
    </location>
</feature>
<accession>A0A0H3YJZ6</accession>
<keyword evidence="5 9" id="KW-0812">Transmembrane</keyword>
<feature type="transmembrane region" description="Helical" evidence="9">
    <location>
        <begin position="609"/>
        <end position="630"/>
    </location>
</feature>
<dbReference type="InterPro" id="IPR003020">
    <property type="entry name" value="HCO3_transpt_euk"/>
</dbReference>
<evidence type="ECO:0000256" key="2">
    <source>
        <dbReference type="ARBA" id="ARBA00010993"/>
    </source>
</evidence>
<gene>
    <name evidence="12" type="primary">slc4a-2</name>
</gene>
<dbReference type="InterPro" id="IPR016152">
    <property type="entry name" value="PTrfase/Anion_transptr"/>
</dbReference>
<sequence length="968" mass="110740">MFNLSSTENNDKDNQRYLFCQLNELEPSSNKWYECSRWVKFEEVVENTKEHWSKPHVGVLSLRSILTFKSMILHAVISLNHEGENIEDVIDLILRKAIDEKKLDFSQEEELKQLLSMCHLNPHHNKCGIGSQLSLFRSIVDNPNKKMKQNPSRKTLCENGNEEDGLLEYKFCSRFKKKIPLGSEVANILVAEIGFLSENLCLFIRLKQSSIIGAYTEVHLPTRFIIIILGTKGTLSNIHECGRVAGSLLVDSVFRKSAYKANETKDLIQAIDEFLDSALVIPPDEWNPNIKIDPPKEMIPDRLANNKDEPLHHEDDSISEKYKPTQEELEMELKITGRFFGGFVDDVKRKKKFYLSDFRDSLNLQCLASFIFLYFACLAPTITFGGLLVKATDGYLGAMESILAAAIVGVLYSLFSGQPLTILGTTGPLLVFESVVFKICGYYKWDFLPFRMWIGFWIMIFLLIIVASDLSMLVKYLTTFTEECFAMLISLIYIVKAFQNLFELLEDYPINRNWNPNYILNRSCSCIPPNKTILSKSLDEHTQRLLKFEKPPMLPGFENSNFSQLLYIDWNNITDGYFSWNTHNFKQMCVDYGGTWAGNTCGKLYVPDIFFFSSMLMIGTFTMAYGLKIFRNSDLLPCKVRETIGTFAVVIAIFMFTLIDFVIGMNTPKLIVPSKFEPTLGYSSRTWIVPILGKNPWWSTILAFIPAILAVILIFMDQQITVIIVNRKSNKLKKGYGYHLDMFIIAILIGVNSLIGVPWFVGSTVLAMNHVMSLKIESSNNVPGVAPVFLGCREQRMTHLMISLAIGFSVFFTPMLQRIPMPVLFGVFFYMGVSPLSEIDMIQRIGLFFINAKKRPDFKYLQYIPIKRVHLFTAIQVLCLLLLFTIKSINILSVSFPILVLAMCFVRKSLECFFSQEELKWLDRILPQNKSKNKKSKPCSSCCFKSKSQPELTLEIMSPEDKEKEDRP</sequence>
<feature type="transmembrane region" description="Helical" evidence="9">
    <location>
        <begin position="484"/>
        <end position="502"/>
    </location>
</feature>
<dbReference type="InterPro" id="IPR011531">
    <property type="entry name" value="HCO3_transpt-like_TM_dom"/>
</dbReference>
<dbReference type="PRINTS" id="PR01231">
    <property type="entry name" value="HCO3TRNSPORT"/>
</dbReference>
<evidence type="ECO:0000256" key="7">
    <source>
        <dbReference type="ARBA" id="ARBA00023065"/>
    </source>
</evidence>
<dbReference type="PANTHER" id="PTHR11453">
    <property type="entry name" value="ANION EXCHANGE PROTEIN"/>
    <property type="match status" value="1"/>
</dbReference>
<dbReference type="SUPFAM" id="SSF55804">
    <property type="entry name" value="Phoshotransferase/anion transport protein"/>
    <property type="match status" value="1"/>
</dbReference>
<dbReference type="Pfam" id="PF07565">
    <property type="entry name" value="Band_3_cyto"/>
    <property type="match status" value="1"/>
</dbReference>
<evidence type="ECO:0000256" key="3">
    <source>
        <dbReference type="ARBA" id="ARBA00022448"/>
    </source>
</evidence>
<dbReference type="GO" id="GO:0008509">
    <property type="term" value="F:monoatomic anion transmembrane transporter activity"/>
    <property type="evidence" value="ECO:0007669"/>
    <property type="project" value="InterPro"/>
</dbReference>
<comment type="caution">
    <text evidence="9">Lacks conserved residue(s) required for the propagation of feature annotation.</text>
</comment>
<dbReference type="GO" id="GO:0016323">
    <property type="term" value="C:basolateral plasma membrane"/>
    <property type="evidence" value="ECO:0007669"/>
    <property type="project" value="UniProtKB-SubCell"/>
</dbReference>
<keyword evidence="8 9" id="KW-0472">Membrane</keyword>
<reference evidence="12" key="1">
    <citation type="journal article" date="2015" name="Elife">
        <title>Stem cells and fluid flow drive cyst formation in an invertebrate excretory organ.</title>
        <authorList>
            <person name="Thi-Kim Vu H."/>
            <person name="Rink J.C."/>
            <person name="McKinney S.A."/>
            <person name="McClain M."/>
            <person name="Lakshmanaperumal N."/>
            <person name="Alexander R."/>
            <person name="Sanchez Alvarado A."/>
        </authorList>
    </citation>
    <scope>NUCLEOTIDE SEQUENCE</scope>
</reference>
<feature type="transmembrane region" description="Helical" evidence="9">
    <location>
        <begin position="396"/>
        <end position="415"/>
    </location>
</feature>
<evidence type="ECO:0000256" key="1">
    <source>
        <dbReference type="ARBA" id="ARBA00004554"/>
    </source>
</evidence>
<organism evidence="12">
    <name type="scientific">Schmidtea mediterranea</name>
    <name type="common">Freshwater planarian flatworm</name>
    <dbReference type="NCBI Taxonomy" id="79327"/>
    <lineage>
        <taxon>Eukaryota</taxon>
        <taxon>Metazoa</taxon>
        <taxon>Spiralia</taxon>
        <taxon>Lophotrochozoa</taxon>
        <taxon>Platyhelminthes</taxon>
        <taxon>Rhabditophora</taxon>
        <taxon>Seriata</taxon>
        <taxon>Tricladida</taxon>
        <taxon>Continenticola</taxon>
        <taxon>Geoplanoidea</taxon>
        <taxon>Dugesiidae</taxon>
        <taxon>Schmidtea</taxon>
    </lineage>
</organism>
<dbReference type="GO" id="GO:0051453">
    <property type="term" value="P:regulation of intracellular pH"/>
    <property type="evidence" value="ECO:0007669"/>
    <property type="project" value="TreeGrafter"/>
</dbReference>
<dbReference type="NCBIfam" id="TIGR00834">
    <property type="entry name" value="ae"/>
    <property type="match status" value="1"/>
</dbReference>
<dbReference type="PANTHER" id="PTHR11453:SF36">
    <property type="entry name" value="ANION EXCHANGE PROTEIN"/>
    <property type="match status" value="1"/>
</dbReference>
<dbReference type="PRINTS" id="PR01232">
    <property type="entry name" value="NAHCO3TRSPRT"/>
</dbReference>
<feature type="transmembrane region" description="Helical" evidence="9">
    <location>
        <begin position="452"/>
        <end position="472"/>
    </location>
</feature>